<evidence type="ECO:0000256" key="1">
    <source>
        <dbReference type="ARBA" id="ARBA00004953"/>
    </source>
</evidence>
<dbReference type="NCBIfam" id="NF001989">
    <property type="entry name" value="PRK00784.1"/>
    <property type="match status" value="1"/>
</dbReference>
<dbReference type="GO" id="GO:0009236">
    <property type="term" value="P:cobalamin biosynthetic process"/>
    <property type="evidence" value="ECO:0007669"/>
    <property type="project" value="UniProtKB-UniRule"/>
</dbReference>
<evidence type="ECO:0000256" key="4">
    <source>
        <dbReference type="HAMAP-Rule" id="MF_00028"/>
    </source>
</evidence>
<dbReference type="Pfam" id="PF01656">
    <property type="entry name" value="CbiA"/>
    <property type="match status" value="1"/>
</dbReference>
<dbReference type="NCBIfam" id="TIGR00313">
    <property type="entry name" value="cobQ"/>
    <property type="match status" value="1"/>
</dbReference>
<dbReference type="PANTHER" id="PTHR21343">
    <property type="entry name" value="DETHIOBIOTIN SYNTHETASE"/>
    <property type="match status" value="1"/>
</dbReference>
<dbReference type="AlphaFoldDB" id="A0A6J4QF91"/>
<dbReference type="PROSITE" id="PS51274">
    <property type="entry name" value="GATASE_COBBQ"/>
    <property type="match status" value="1"/>
</dbReference>
<keyword evidence="3 4" id="KW-0315">Glutamine amidotransferase</keyword>
<keyword evidence="2 4" id="KW-0169">Cobalamin biosynthesis</keyword>
<comment type="similarity">
    <text evidence="4">Belongs to the CobB/CobQ family. CobQ subfamily.</text>
</comment>
<dbReference type="SUPFAM" id="SSF52317">
    <property type="entry name" value="Class I glutamine amidotransferase-like"/>
    <property type="match status" value="1"/>
</dbReference>
<dbReference type="SUPFAM" id="SSF52540">
    <property type="entry name" value="P-loop containing nucleoside triphosphate hydrolases"/>
    <property type="match status" value="1"/>
</dbReference>
<dbReference type="PANTHER" id="PTHR21343:SF1">
    <property type="entry name" value="COBYRIC ACID SYNTHASE"/>
    <property type="match status" value="1"/>
</dbReference>
<dbReference type="GO" id="GO:0016874">
    <property type="term" value="F:ligase activity"/>
    <property type="evidence" value="ECO:0007669"/>
    <property type="project" value="UniProtKB-KW"/>
</dbReference>
<reference evidence="7" key="1">
    <citation type="submission" date="2020-02" db="EMBL/GenBank/DDBJ databases">
        <authorList>
            <person name="Meier V. D."/>
        </authorList>
    </citation>
    <scope>NUCLEOTIDE SEQUENCE</scope>
    <source>
        <strain evidence="7">AVDCRST_MAG80</strain>
    </source>
</reference>
<keyword evidence="7" id="KW-0436">Ligase</keyword>
<evidence type="ECO:0000256" key="2">
    <source>
        <dbReference type="ARBA" id="ARBA00022573"/>
    </source>
</evidence>
<comment type="function">
    <text evidence="4">Catalyzes amidations at positions B, D, E, and G on adenosylcobyrinic A,C-diamide. NH(2) groups are provided by glutamine, and one molecule of ATP is hydrogenolyzed for each amidation.</text>
</comment>
<feature type="active site" evidence="4">
    <location>
        <position position="436"/>
    </location>
</feature>
<evidence type="ECO:0000259" key="6">
    <source>
        <dbReference type="Pfam" id="PF07685"/>
    </source>
</evidence>
<gene>
    <name evidence="4" type="primary">cobQ</name>
    <name evidence="7" type="ORF">AVDCRST_MAG80-909</name>
</gene>
<accession>A0A6J4QF91</accession>
<dbReference type="InterPro" id="IPR004459">
    <property type="entry name" value="CobQ_synth"/>
</dbReference>
<proteinExistence type="inferred from homology"/>
<evidence type="ECO:0000256" key="3">
    <source>
        <dbReference type="ARBA" id="ARBA00022962"/>
    </source>
</evidence>
<dbReference type="HAMAP" id="MF_00028">
    <property type="entry name" value="CobQ"/>
    <property type="match status" value="1"/>
</dbReference>
<dbReference type="InterPro" id="IPR047045">
    <property type="entry name" value="CobQ_N"/>
</dbReference>
<dbReference type="Pfam" id="PF07685">
    <property type="entry name" value="GATase_3"/>
    <property type="match status" value="1"/>
</dbReference>
<evidence type="ECO:0000313" key="7">
    <source>
        <dbReference type="EMBL" id="CAA9435954.1"/>
    </source>
</evidence>
<dbReference type="Gene3D" id="3.40.50.880">
    <property type="match status" value="1"/>
</dbReference>
<organism evidence="7">
    <name type="scientific">uncultured Rubrobacteraceae bacterium</name>
    <dbReference type="NCBI Taxonomy" id="349277"/>
    <lineage>
        <taxon>Bacteria</taxon>
        <taxon>Bacillati</taxon>
        <taxon>Actinomycetota</taxon>
        <taxon>Rubrobacteria</taxon>
        <taxon>Rubrobacterales</taxon>
        <taxon>Rubrobacteraceae</taxon>
        <taxon>environmental samples</taxon>
    </lineage>
</organism>
<dbReference type="Gene3D" id="3.40.50.300">
    <property type="entry name" value="P-loop containing nucleotide triphosphate hydrolases"/>
    <property type="match status" value="1"/>
</dbReference>
<dbReference type="CDD" id="cd05389">
    <property type="entry name" value="CobQ_N"/>
    <property type="match status" value="1"/>
</dbReference>
<dbReference type="EMBL" id="CADCVC010000076">
    <property type="protein sequence ID" value="CAA9435954.1"/>
    <property type="molecule type" value="Genomic_DNA"/>
</dbReference>
<dbReference type="InterPro" id="IPR033949">
    <property type="entry name" value="CobQ_GATase1"/>
</dbReference>
<dbReference type="InterPro" id="IPR027417">
    <property type="entry name" value="P-loop_NTPase"/>
</dbReference>
<name>A0A6J4QF91_9ACTN</name>
<protein>
    <recommendedName>
        <fullName evidence="4">Cobyric acid synthase</fullName>
    </recommendedName>
</protein>
<feature type="active site" description="Nucleophile" evidence="4">
    <location>
        <position position="335"/>
    </location>
</feature>
<feature type="domain" description="CobB/CobQ-like glutamine amidotransferase" evidence="6">
    <location>
        <begin position="256"/>
        <end position="443"/>
    </location>
</feature>
<dbReference type="InterPro" id="IPR011698">
    <property type="entry name" value="GATase_3"/>
</dbReference>
<evidence type="ECO:0000259" key="5">
    <source>
        <dbReference type="Pfam" id="PF01656"/>
    </source>
</evidence>
<dbReference type="CDD" id="cd01750">
    <property type="entry name" value="GATase1_CobQ"/>
    <property type="match status" value="1"/>
</dbReference>
<comment type="pathway">
    <text evidence="1 4">Cofactor biosynthesis; adenosylcobalamin biosynthesis.</text>
</comment>
<dbReference type="UniPathway" id="UPA00148"/>
<sequence>MKGALLVAGTHSDAGKSVVVAGICRWLAREGVRVAPFKAQNMALNSFATREGAEIGRAQAAQAAASRVEPEAAMNPVLLKPSAERRTQVILRGKPYATASARSYQGMKEELLPVVLEALEDLRRRYEVVICEGAGSPAEINLRENDIANMGLSRAAKLPVVVVGDIDRGGLFASLYGTLALLDGEDQALIGGFMVNKFRGDAAVLAPGLARMSELTGRPFFGTLPWVAGLGLDGEDSLALDAPRYARPPRGKDTLNVAVVRLPRISNFTDFDALVHEPGVAVRFTESSQEILAADLAVLPGTKATVADLEWLRSRGLDGAVTERARRGLPTLGICGGYQMLGERIRDGVESGEGEAPGLGLLPVETVFEEEKLLARPEGRVPEFGDAKVSGYEIRHGRVLRLGAEPLFAIDNPANGSRDGGTEGCRTGSIFGISWHGVFESDGFRRAFLRRVAGERGLDWVAGDEPFAAHREAQLDKLGDLVAENVDREALLRLVEDGPPGGLPFIASGMTDERQTTGVLAVRGVGDE</sequence>
<feature type="domain" description="CobQ/CobB/MinD/ParA nucleotide binding" evidence="5">
    <location>
        <begin position="6"/>
        <end position="229"/>
    </location>
</feature>
<dbReference type="GO" id="GO:0015420">
    <property type="term" value="F:ABC-type vitamin B12 transporter activity"/>
    <property type="evidence" value="ECO:0007669"/>
    <property type="project" value="UniProtKB-UniRule"/>
</dbReference>
<dbReference type="InterPro" id="IPR029062">
    <property type="entry name" value="Class_I_gatase-like"/>
</dbReference>
<dbReference type="InterPro" id="IPR002586">
    <property type="entry name" value="CobQ/CobB/MinD/ParA_Nub-bd_dom"/>
</dbReference>